<protein>
    <submittedName>
        <fullName evidence="3">Carboxypeptidase-like regulatory domain-containing protein</fullName>
    </submittedName>
</protein>
<dbReference type="InterPro" id="IPR001534">
    <property type="entry name" value="Transthyretin-like"/>
</dbReference>
<accession>A0A0N4Z730</accession>
<keyword evidence="2" id="KW-1185">Reference proteome</keyword>
<evidence type="ECO:0000256" key="1">
    <source>
        <dbReference type="SAM" id="SignalP"/>
    </source>
</evidence>
<evidence type="ECO:0000313" key="2">
    <source>
        <dbReference type="Proteomes" id="UP000038045"/>
    </source>
</evidence>
<sequence length="137" mass="16309">MNNSIKVIILYMLFTQFILSYHIKNVEESGIFKGYIFCSNAPLYDVAVKAYERDSFSYVVNKTDEKGYFELDIDRKLKLYMEGYLEFYYPCPKFDKIMYLESKYGEIERDTKSYLQDKIINFGVIDPSEAERIKRSI</sequence>
<evidence type="ECO:0000313" key="3">
    <source>
        <dbReference type="WBParaSite" id="PTRK_0000298400.1"/>
    </source>
</evidence>
<dbReference type="GO" id="GO:0009986">
    <property type="term" value="C:cell surface"/>
    <property type="evidence" value="ECO:0007669"/>
    <property type="project" value="InterPro"/>
</dbReference>
<name>A0A0N4Z730_PARTI</name>
<reference evidence="3" key="1">
    <citation type="submission" date="2017-02" db="UniProtKB">
        <authorList>
            <consortium name="WormBaseParasite"/>
        </authorList>
    </citation>
    <scope>IDENTIFICATION</scope>
</reference>
<feature type="chain" id="PRO_5005891368" evidence="1">
    <location>
        <begin position="21"/>
        <end position="137"/>
    </location>
</feature>
<keyword evidence="1" id="KW-0732">Signal</keyword>
<dbReference type="Proteomes" id="UP000038045">
    <property type="component" value="Unplaced"/>
</dbReference>
<dbReference type="Pfam" id="PF01060">
    <property type="entry name" value="TTR-52"/>
    <property type="match status" value="1"/>
</dbReference>
<dbReference type="AlphaFoldDB" id="A0A0N4Z730"/>
<feature type="signal peptide" evidence="1">
    <location>
        <begin position="1"/>
        <end position="20"/>
    </location>
</feature>
<dbReference type="WBParaSite" id="PTRK_0000298400.1">
    <property type="protein sequence ID" value="PTRK_0000298400.1"/>
    <property type="gene ID" value="PTRK_0000298400"/>
</dbReference>
<organism evidence="2 3">
    <name type="scientific">Parastrongyloides trichosuri</name>
    <name type="common">Possum-specific nematode worm</name>
    <dbReference type="NCBI Taxonomy" id="131310"/>
    <lineage>
        <taxon>Eukaryota</taxon>
        <taxon>Metazoa</taxon>
        <taxon>Ecdysozoa</taxon>
        <taxon>Nematoda</taxon>
        <taxon>Chromadorea</taxon>
        <taxon>Rhabditida</taxon>
        <taxon>Tylenchina</taxon>
        <taxon>Panagrolaimomorpha</taxon>
        <taxon>Strongyloidoidea</taxon>
        <taxon>Strongyloididae</taxon>
        <taxon>Parastrongyloides</taxon>
    </lineage>
</organism>
<proteinExistence type="predicted"/>